<name>A0A4R3MGD2_9HYPH</name>
<dbReference type="Proteomes" id="UP000295678">
    <property type="component" value="Unassembled WGS sequence"/>
</dbReference>
<dbReference type="Pfam" id="PF03968">
    <property type="entry name" value="LptD_N"/>
    <property type="match status" value="1"/>
</dbReference>
<keyword evidence="6" id="KW-1185">Reference proteome</keyword>
<evidence type="ECO:0000256" key="2">
    <source>
        <dbReference type="SAM" id="MobiDB-lite"/>
    </source>
</evidence>
<dbReference type="InterPro" id="IPR052037">
    <property type="entry name" value="LPS_export_LptA"/>
</dbReference>
<comment type="caution">
    <text evidence="5">The sequence shown here is derived from an EMBL/GenBank/DDBJ whole genome shotgun (WGS) entry which is preliminary data.</text>
</comment>
<evidence type="ECO:0000313" key="5">
    <source>
        <dbReference type="EMBL" id="TCT10695.1"/>
    </source>
</evidence>
<dbReference type="RefSeq" id="WP_207903751.1">
    <property type="nucleotide sequence ID" value="NZ_SMAK01000005.1"/>
</dbReference>
<dbReference type="GO" id="GO:0015920">
    <property type="term" value="P:lipopolysaccharide transport"/>
    <property type="evidence" value="ECO:0007669"/>
    <property type="project" value="TreeGrafter"/>
</dbReference>
<dbReference type="InterPro" id="IPR005653">
    <property type="entry name" value="OstA-like_N"/>
</dbReference>
<dbReference type="EMBL" id="SMAK01000005">
    <property type="protein sequence ID" value="TCT10695.1"/>
    <property type="molecule type" value="Genomic_DNA"/>
</dbReference>
<keyword evidence="1 3" id="KW-0732">Signal</keyword>
<evidence type="ECO:0000256" key="1">
    <source>
        <dbReference type="ARBA" id="ARBA00022729"/>
    </source>
</evidence>
<feature type="signal peptide" evidence="3">
    <location>
        <begin position="1"/>
        <end position="31"/>
    </location>
</feature>
<reference evidence="5 6" key="1">
    <citation type="submission" date="2019-03" db="EMBL/GenBank/DDBJ databases">
        <title>Genomic Encyclopedia of Type Strains, Phase IV (KMG-IV): sequencing the most valuable type-strain genomes for metagenomic binning, comparative biology and taxonomic classification.</title>
        <authorList>
            <person name="Goeker M."/>
        </authorList>
    </citation>
    <scope>NUCLEOTIDE SEQUENCE [LARGE SCALE GENOMIC DNA]</scope>
    <source>
        <strain evidence="5 6">DSM 19345</strain>
    </source>
</reference>
<feature type="region of interest" description="Disordered" evidence="2">
    <location>
        <begin position="168"/>
        <end position="207"/>
    </location>
</feature>
<dbReference type="GO" id="GO:0017089">
    <property type="term" value="F:glycolipid transfer activity"/>
    <property type="evidence" value="ECO:0007669"/>
    <property type="project" value="TreeGrafter"/>
</dbReference>
<dbReference type="GO" id="GO:0030288">
    <property type="term" value="C:outer membrane-bounded periplasmic space"/>
    <property type="evidence" value="ECO:0007669"/>
    <property type="project" value="TreeGrafter"/>
</dbReference>
<sequence>MSSDTPRPRLRFARLAAAVLAVSFAMPEAHAQVSDAFSGLAVDSDTPVRIEADQLEVFDADKTAVFSGNVVVRQGDTSMRTAQLKVFYSGDGLVSEGASSGQRVSRLEATGKVLINAKGQTATGDWAVFEMDTQLVTLGGNVVLSQGKNVLRGTELVVNLETGQSRLVSAKPEGTGGGRVQGLLIPGSMGQKQERRQGDDNAGGTTN</sequence>
<dbReference type="Gene3D" id="2.60.450.10">
    <property type="entry name" value="Lipopolysaccharide (LPS) transport protein A like domain"/>
    <property type="match status" value="1"/>
</dbReference>
<feature type="domain" description="Organic solvent tolerance-like N-terminal" evidence="4">
    <location>
        <begin position="50"/>
        <end position="163"/>
    </location>
</feature>
<evidence type="ECO:0000256" key="3">
    <source>
        <dbReference type="SAM" id="SignalP"/>
    </source>
</evidence>
<accession>A0A4R3MGD2</accession>
<proteinExistence type="predicted"/>
<dbReference type="PANTHER" id="PTHR36504">
    <property type="entry name" value="LIPOPOLYSACCHARIDE EXPORT SYSTEM PROTEIN LPTA"/>
    <property type="match status" value="1"/>
</dbReference>
<evidence type="ECO:0000259" key="4">
    <source>
        <dbReference type="Pfam" id="PF03968"/>
    </source>
</evidence>
<organism evidence="5 6">
    <name type="scientific">Tepidamorphus gemmatus</name>
    <dbReference type="NCBI Taxonomy" id="747076"/>
    <lineage>
        <taxon>Bacteria</taxon>
        <taxon>Pseudomonadati</taxon>
        <taxon>Pseudomonadota</taxon>
        <taxon>Alphaproteobacteria</taxon>
        <taxon>Hyphomicrobiales</taxon>
        <taxon>Tepidamorphaceae</taxon>
        <taxon>Tepidamorphus</taxon>
    </lineage>
</organism>
<dbReference type="GO" id="GO:0009279">
    <property type="term" value="C:cell outer membrane"/>
    <property type="evidence" value="ECO:0007669"/>
    <property type="project" value="TreeGrafter"/>
</dbReference>
<gene>
    <name evidence="5" type="ORF">EDC22_105195</name>
</gene>
<feature type="chain" id="PRO_5020923052" evidence="3">
    <location>
        <begin position="32"/>
        <end position="207"/>
    </location>
</feature>
<dbReference type="PANTHER" id="PTHR36504:SF1">
    <property type="entry name" value="LIPOPOLYSACCHARIDE EXPORT SYSTEM PROTEIN LPTA"/>
    <property type="match status" value="1"/>
</dbReference>
<evidence type="ECO:0000313" key="6">
    <source>
        <dbReference type="Proteomes" id="UP000295678"/>
    </source>
</evidence>
<protein>
    <submittedName>
        <fullName evidence="5">Lipopolysaccharide export system protein LptA</fullName>
    </submittedName>
</protein>
<dbReference type="AlphaFoldDB" id="A0A4R3MGD2"/>